<dbReference type="HOGENOM" id="CLU_117678_0_0_6"/>
<keyword evidence="1" id="KW-1133">Transmembrane helix</keyword>
<proteinExistence type="predicted"/>
<reference evidence="2 3" key="1">
    <citation type="submission" date="2007-03" db="EMBL/GenBank/DDBJ databases">
        <title>Complete sequence of Shewanella loihica PV-4.</title>
        <authorList>
            <consortium name="US DOE Joint Genome Institute"/>
            <person name="Copeland A."/>
            <person name="Lucas S."/>
            <person name="Lapidus A."/>
            <person name="Barry K."/>
            <person name="Detter J.C."/>
            <person name="Glavina del Rio T."/>
            <person name="Hammon N."/>
            <person name="Israni S."/>
            <person name="Dalin E."/>
            <person name="Tice H."/>
            <person name="Pitluck S."/>
            <person name="Chain P."/>
            <person name="Malfatti S."/>
            <person name="Shin M."/>
            <person name="Vergez L."/>
            <person name="Schmutz J."/>
            <person name="Larimer F."/>
            <person name="Land M."/>
            <person name="Hauser L."/>
            <person name="Kyrpides N."/>
            <person name="Mikhailova N."/>
            <person name="Romine M.F."/>
            <person name="Serres G."/>
            <person name="Fredrickson J."/>
            <person name="Tiedje J."/>
            <person name="Richardson P."/>
        </authorList>
    </citation>
    <scope>NUCLEOTIDE SEQUENCE [LARGE SCALE GENOMIC DNA]</scope>
    <source>
        <strain evidence="3">ATCC BAA-1088 / PV-4</strain>
    </source>
</reference>
<dbReference type="EMBL" id="CP000606">
    <property type="protein sequence ID" value="ABO22345.1"/>
    <property type="molecule type" value="Genomic_DNA"/>
</dbReference>
<dbReference type="RefSeq" id="WP_011864279.1">
    <property type="nucleotide sequence ID" value="NC_009092.1"/>
</dbReference>
<evidence type="ECO:0000256" key="1">
    <source>
        <dbReference type="SAM" id="Phobius"/>
    </source>
</evidence>
<dbReference type="STRING" id="323850.Shew_0473"/>
<keyword evidence="3" id="KW-1185">Reference proteome</keyword>
<protein>
    <submittedName>
        <fullName evidence="2">Uncharacterized protein</fullName>
    </submittedName>
</protein>
<organism evidence="2 3">
    <name type="scientific">Shewanella loihica (strain ATCC BAA-1088 / PV-4)</name>
    <dbReference type="NCBI Taxonomy" id="323850"/>
    <lineage>
        <taxon>Bacteria</taxon>
        <taxon>Pseudomonadati</taxon>
        <taxon>Pseudomonadota</taxon>
        <taxon>Gammaproteobacteria</taxon>
        <taxon>Alteromonadales</taxon>
        <taxon>Shewanellaceae</taxon>
        <taxon>Shewanella</taxon>
    </lineage>
</organism>
<keyword evidence="1" id="KW-0472">Membrane</keyword>
<evidence type="ECO:0000313" key="2">
    <source>
        <dbReference type="EMBL" id="ABO22345.1"/>
    </source>
</evidence>
<dbReference type="Proteomes" id="UP000001558">
    <property type="component" value="Chromosome"/>
</dbReference>
<accession>A3QA47</accession>
<dbReference type="OrthoDB" id="5919061at2"/>
<sequence>MTGWIKFEWIFISWILSLFIHHHSVKRGAISAQKDALIDLIASLSEFKWSEEKSEKLYEQERYNAKVSRVNWKLRQLNKLSSCKFISEDKLTPLYNFDIECYLDKKTSVEDRERLKFELQECCEDLIDGIENTHFDKIVSSKSYMFWSYRHTLFGMFFGTAIVYLFIEIMKFLFK</sequence>
<dbReference type="KEGG" id="slo:Shew_0473"/>
<dbReference type="AlphaFoldDB" id="A3QA47"/>
<gene>
    <name evidence="2" type="ordered locus">Shew_0473</name>
</gene>
<feature type="transmembrane region" description="Helical" evidence="1">
    <location>
        <begin position="152"/>
        <end position="174"/>
    </location>
</feature>
<dbReference type="eggNOG" id="ENOG503423K">
    <property type="taxonomic scope" value="Bacteria"/>
</dbReference>
<keyword evidence="1" id="KW-0812">Transmembrane</keyword>
<evidence type="ECO:0000313" key="3">
    <source>
        <dbReference type="Proteomes" id="UP000001558"/>
    </source>
</evidence>
<name>A3QA47_SHELP</name>